<dbReference type="InterPro" id="IPR017039">
    <property type="entry name" value="Virul_fac_BrkB"/>
</dbReference>
<feature type="transmembrane region" description="Helical" evidence="6">
    <location>
        <begin position="221"/>
        <end position="245"/>
    </location>
</feature>
<evidence type="ECO:0000256" key="6">
    <source>
        <dbReference type="SAM" id="Phobius"/>
    </source>
</evidence>
<feature type="transmembrane region" description="Helical" evidence="6">
    <location>
        <begin position="190"/>
        <end position="209"/>
    </location>
</feature>
<evidence type="ECO:0000256" key="3">
    <source>
        <dbReference type="ARBA" id="ARBA00022692"/>
    </source>
</evidence>
<dbReference type="AlphaFoldDB" id="A0A6G1ZDD4"/>
<evidence type="ECO:0000256" key="2">
    <source>
        <dbReference type="ARBA" id="ARBA00022475"/>
    </source>
</evidence>
<comment type="caution">
    <text evidence="7">The sequence shown here is derived from an EMBL/GenBank/DDBJ whole genome shotgun (WGS) entry which is preliminary data.</text>
</comment>
<dbReference type="EMBL" id="WKLP01000013">
    <property type="protein sequence ID" value="MRY11832.1"/>
    <property type="molecule type" value="Genomic_DNA"/>
</dbReference>
<dbReference type="GO" id="GO:0005886">
    <property type="term" value="C:plasma membrane"/>
    <property type="evidence" value="ECO:0007669"/>
    <property type="project" value="UniProtKB-SubCell"/>
</dbReference>
<feature type="transmembrane region" description="Helical" evidence="6">
    <location>
        <begin position="146"/>
        <end position="170"/>
    </location>
</feature>
<evidence type="ECO:0000256" key="5">
    <source>
        <dbReference type="ARBA" id="ARBA00023136"/>
    </source>
</evidence>
<gene>
    <name evidence="7" type="ORF">GKE01_10160</name>
</gene>
<reference evidence="7" key="1">
    <citation type="journal article" date="2019" name="Nat. Med.">
        <title>A library of human gut bacterial isolates paired with longitudinal multiomics data enables mechanistic microbiome research.</title>
        <authorList>
            <person name="Poyet M."/>
            <person name="Groussin M."/>
            <person name="Gibbons S.M."/>
            <person name="Avila-Pacheco J."/>
            <person name="Jiang X."/>
            <person name="Kearney S.M."/>
            <person name="Perrotta A.R."/>
            <person name="Berdy B."/>
            <person name="Zhao S."/>
            <person name="Lieberman T.D."/>
            <person name="Swanson P.K."/>
            <person name="Smith M."/>
            <person name="Roesemann S."/>
            <person name="Alexander J.E."/>
            <person name="Rich S.A."/>
            <person name="Livny J."/>
            <person name="Vlamakis H."/>
            <person name="Clish C."/>
            <person name="Bullock K."/>
            <person name="Deik A."/>
            <person name="Scott J."/>
            <person name="Pierce K.A."/>
            <person name="Xavier R.J."/>
            <person name="Alm E.J."/>
        </authorList>
    </citation>
    <scope>NUCLEOTIDE SEQUENCE</scope>
    <source>
        <strain evidence="7">BIOML-A4</strain>
    </source>
</reference>
<dbReference type="NCBIfam" id="TIGR00765">
    <property type="entry name" value="yihY_not_rbn"/>
    <property type="match status" value="1"/>
</dbReference>
<comment type="subcellular location">
    <subcellularLocation>
        <location evidence="1">Cell membrane</location>
        <topology evidence="1">Multi-pass membrane protein</topology>
    </subcellularLocation>
</comment>
<keyword evidence="3 6" id="KW-0812">Transmembrane</keyword>
<feature type="transmembrane region" description="Helical" evidence="6">
    <location>
        <begin position="40"/>
        <end position="61"/>
    </location>
</feature>
<dbReference type="RefSeq" id="WP_010803260.1">
    <property type="nucleotide sequence ID" value="NZ_CAJSYT010000009.1"/>
</dbReference>
<protein>
    <submittedName>
        <fullName evidence="7">YihY family inner membrane protein</fullName>
    </submittedName>
</protein>
<evidence type="ECO:0000256" key="1">
    <source>
        <dbReference type="ARBA" id="ARBA00004651"/>
    </source>
</evidence>
<dbReference type="Pfam" id="PF03631">
    <property type="entry name" value="Virul_fac_BrkB"/>
    <property type="match status" value="1"/>
</dbReference>
<feature type="transmembrane region" description="Helical" evidence="6">
    <location>
        <begin position="251"/>
        <end position="276"/>
    </location>
</feature>
<proteinExistence type="predicted"/>
<dbReference type="PIRSF" id="PIRSF035875">
    <property type="entry name" value="RNase_BN"/>
    <property type="match status" value="1"/>
</dbReference>
<dbReference type="PANTHER" id="PTHR30213">
    <property type="entry name" value="INNER MEMBRANE PROTEIN YHJD"/>
    <property type="match status" value="1"/>
</dbReference>
<accession>A0A6G1ZDD4</accession>
<keyword evidence="5 6" id="KW-0472">Membrane</keyword>
<sequence>MDNISKSKKKLTLSLLVKIIMDMVRGFMDDSVLRLSASLAYATLFSIIPFLSLLITIGVFIHMDLTHQLYVQLEPILGKEVVETLRGIIENAARTDSSAFASIVSLGVSIFGATTIFAEIQSSLNTIWGIKAVPKKSWLKYLKNRLLSFSIILIFAFILLVTFAISNIISELSARFISNYPDVAKSLVKTVGVLLNIGVTTTIFTLIFKMLPDAKIKSKDIFIGAFVTTLLLLAGQWGISLYIGFANVGTVYGAAAFMAVTITWIYYSAIIIYTGAEFTKAWANEMGGKIFPDEYAVATKTIEIPSGEPAGELKKNRL</sequence>
<name>A0A6G1ZDD4_9BACT</name>
<keyword evidence="2" id="KW-1003">Cell membrane</keyword>
<keyword evidence="4 6" id="KW-1133">Transmembrane helix</keyword>
<evidence type="ECO:0000256" key="4">
    <source>
        <dbReference type="ARBA" id="ARBA00022989"/>
    </source>
</evidence>
<evidence type="ECO:0000313" key="7">
    <source>
        <dbReference type="EMBL" id="MRY11832.1"/>
    </source>
</evidence>
<dbReference type="PANTHER" id="PTHR30213:SF1">
    <property type="entry name" value="INNER MEMBRANE PROTEIN YHJD"/>
    <property type="match status" value="1"/>
</dbReference>
<organism evidence="7">
    <name type="scientific">Parabacteroides goldsteinii</name>
    <dbReference type="NCBI Taxonomy" id="328812"/>
    <lineage>
        <taxon>Bacteria</taxon>
        <taxon>Pseudomonadati</taxon>
        <taxon>Bacteroidota</taxon>
        <taxon>Bacteroidia</taxon>
        <taxon>Bacteroidales</taxon>
        <taxon>Tannerellaceae</taxon>
        <taxon>Parabacteroides</taxon>
    </lineage>
</organism>